<accession>A0ABU6CVA3</accession>
<name>A0ABU6CVA3_9GAMM</name>
<organism evidence="2 3">
    <name type="scientific">Candidatus Thiothrix phosphatis</name>
    <dbReference type="NCBI Taxonomy" id="3112415"/>
    <lineage>
        <taxon>Bacteria</taxon>
        <taxon>Pseudomonadati</taxon>
        <taxon>Pseudomonadota</taxon>
        <taxon>Gammaproteobacteria</taxon>
        <taxon>Thiotrichales</taxon>
        <taxon>Thiotrichaceae</taxon>
        <taxon>Thiothrix</taxon>
    </lineage>
</organism>
<keyword evidence="3" id="KW-1185">Reference proteome</keyword>
<dbReference type="Proteomes" id="UP001308005">
    <property type="component" value="Unassembled WGS sequence"/>
</dbReference>
<evidence type="ECO:0000259" key="1">
    <source>
        <dbReference type="Pfam" id="PF14090"/>
    </source>
</evidence>
<proteinExistence type="predicted"/>
<reference evidence="3" key="1">
    <citation type="submission" date="2023-07" db="EMBL/GenBank/DDBJ databases">
        <title>The carbon used by Thiothrix.</title>
        <authorList>
            <person name="Chen L."/>
        </authorList>
    </citation>
    <scope>NUCLEOTIDE SEQUENCE [LARGE SCALE GENOMIC DNA]</scope>
</reference>
<sequence length="99" mass="11275">MKMILNFTAAFHLHGVSFVLEADQRVLDMYPQNKAVLSHLQQHGFITQDIAVECLGIRRLGARIYELRAEGHEIATHIITVPNRYGTTSKIARYILRSV</sequence>
<dbReference type="RefSeq" id="WP_324693208.1">
    <property type="nucleotide sequence ID" value="NZ_JAYMYJ010000029.1"/>
</dbReference>
<comment type="caution">
    <text evidence="2">The sequence shown here is derived from an EMBL/GenBank/DDBJ whole genome shotgun (WGS) entry which is preliminary data.</text>
</comment>
<evidence type="ECO:0000313" key="2">
    <source>
        <dbReference type="EMBL" id="MEB4589983.1"/>
    </source>
</evidence>
<evidence type="ECO:0000313" key="3">
    <source>
        <dbReference type="Proteomes" id="UP001308005"/>
    </source>
</evidence>
<gene>
    <name evidence="2" type="ORF">VSS37_03235</name>
</gene>
<dbReference type="EMBL" id="JAYMYJ010000029">
    <property type="protein sequence ID" value="MEB4589983.1"/>
    <property type="molecule type" value="Genomic_DNA"/>
</dbReference>
<dbReference type="InterPro" id="IPR055245">
    <property type="entry name" value="HTH_proteobacteria"/>
</dbReference>
<protein>
    <submittedName>
        <fullName evidence="2">Helix-turn-helix domain-containing protein</fullName>
    </submittedName>
</protein>
<dbReference type="Pfam" id="PF14090">
    <property type="entry name" value="HTH_39"/>
    <property type="match status" value="1"/>
</dbReference>
<feature type="domain" description="Winged helix-turn-helix" evidence="1">
    <location>
        <begin position="32"/>
        <end position="97"/>
    </location>
</feature>